<comment type="caution">
    <text evidence="7">The sequence shown here is derived from an EMBL/GenBank/DDBJ whole genome shotgun (WGS) entry which is preliminary data.</text>
</comment>
<evidence type="ECO:0000256" key="3">
    <source>
        <dbReference type="ARBA" id="ARBA00022833"/>
    </source>
</evidence>
<keyword evidence="1" id="KW-0479">Metal-binding</keyword>
<dbReference type="Proteomes" id="UP000653565">
    <property type="component" value="Unassembled WGS sequence"/>
</dbReference>
<dbReference type="PROSITE" id="PS50089">
    <property type="entry name" value="ZF_RING_2"/>
    <property type="match status" value="1"/>
</dbReference>
<keyword evidence="8" id="KW-1185">Reference proteome</keyword>
<dbReference type="GO" id="GO:0016020">
    <property type="term" value="C:membrane"/>
    <property type="evidence" value="ECO:0007669"/>
    <property type="project" value="TreeGrafter"/>
</dbReference>
<dbReference type="Pfam" id="PF01734">
    <property type="entry name" value="Patatin"/>
    <property type="match status" value="1"/>
</dbReference>
<gene>
    <name evidence="7" type="ORF">CNMCM6805_006463</name>
</gene>
<evidence type="ECO:0000256" key="2">
    <source>
        <dbReference type="ARBA" id="ARBA00022771"/>
    </source>
</evidence>
<dbReference type="GO" id="GO:0019369">
    <property type="term" value="P:arachidonate metabolic process"/>
    <property type="evidence" value="ECO:0007669"/>
    <property type="project" value="TreeGrafter"/>
</dbReference>
<dbReference type="InterPro" id="IPR001841">
    <property type="entry name" value="Znf_RING"/>
</dbReference>
<evidence type="ECO:0000256" key="1">
    <source>
        <dbReference type="ARBA" id="ARBA00022723"/>
    </source>
</evidence>
<evidence type="ECO:0000313" key="7">
    <source>
        <dbReference type="EMBL" id="KAF4245030.1"/>
    </source>
</evidence>
<reference evidence="7" key="1">
    <citation type="journal article" date="2020" name="bioRxiv">
        <title>Genomic and phenotypic heterogeneity of clinical isolates of the human pathogens Aspergillus fumigatus, Aspergillus lentulus and Aspergillus fumigatiaffinis.</title>
        <authorList>
            <person name="dos Santos R.A.C."/>
            <person name="Steenwyk J.L."/>
            <person name="Rivero-Menendez O."/>
            <person name="Mead M.E."/>
            <person name="Silva L.P."/>
            <person name="Bastos R.W."/>
            <person name="Alastruey-Izquierdo A."/>
            <person name="Goldman G.H."/>
            <person name="Rokas A."/>
        </authorList>
    </citation>
    <scope>NUCLEOTIDE SEQUENCE</scope>
    <source>
        <strain evidence="7">CNM-CM6805</strain>
    </source>
</reference>
<evidence type="ECO:0000256" key="4">
    <source>
        <dbReference type="ARBA" id="ARBA00023098"/>
    </source>
</evidence>
<sequence length="1040" mass="115187">MRLLRQLSEGRSQLSAIGIPAASTPITSWGKVLNLREPVRQATEKESRNEDYGLIKSCVDYLTLKLPWPELLPLNEMALPHRPWGRSSGLVCLSHAPTRLQMPAWLGLESEVGGWAVMDSGGMARVLAEMEHPQNQYLLIHLFVGRTAKAQALRSLYPYNNTGRQGGLGFARLHYAPVTHPHTVIFIDGSLSRPTAKSCPRAPLRRYHIQNSTGRSYQEIQGLLYRCLLLPRADTWTLFADDIGGLCQVENLLAAWCAALSSDALEPTSIARPRLIVVLTDLRDTVGPLETLESTLRVVAVASLVASVRVLDLRDRALLSLVGCFEPLRRLLSQELDEAYLARRQAHELFSAIHLDWIWRKSLHQASRYLRLFLDTADRAGAASDTVTPYVASALLMDAYPLGMHDCAAACSTSQFLSESTFSPLVEAEVHSTHVCLLCLCRAPEHILPCEHAICDVCVQIFGGCGWGAEYHFELRSCPLCLARFSCVVRVLPPTKRLTILALDGGGVRGVVTLGFLAALEERIGGSRGLREAFDLNMGTSVGAVIVSEVIDLGRPAAMAHAKFRALAQQIFRPWPPRQTILAQMWDFLTTWVSDSRHDSNTLDRALQQAFDPARRLFGPAAPLVSGIRVALTASQVDDDGSLGLFCNYCGAGRAWMQSAYKLFLPEEREPRLWEVYVPPLVACCYFLSLSFCLIPSSTILPPLSFLHYPSSTILPPLSFLHYPSSTVVILLYLPYPFLAWASCVEYLCFPRLIHNSSDYHSGTTLLCSPCTIASSECANLMNCAIQGEMQRGRIGDGGVRANCPLRTALRESEIIWPTRKQPDLVISVGTGYAVDETPATAEPGCRWLRDGFIDRALQMFLHSLAVDGRRGWQDALDTVPAGVKGSIYRLDQQIPGKALELDDIRALDSLQDFAYTVPDELVRAWLAKTFFFELDGEPEKTDGSYRCHGSILCCKFDAPGIGCELGLAGTMGFCTIGGFPTSIEELMEAQQVDSPFGRLDHRTDQWPPSRRCYCPSRKRPHPPEAEPTPKRRRLLYSYA</sequence>
<dbReference type="Gene3D" id="3.40.1090.10">
    <property type="entry name" value="Cytosolic phospholipase A2 catalytic domain"/>
    <property type="match status" value="2"/>
</dbReference>
<dbReference type="InterPro" id="IPR002641">
    <property type="entry name" value="PNPLA_dom"/>
</dbReference>
<protein>
    <recommendedName>
        <fullName evidence="6">RING-type domain-containing protein</fullName>
    </recommendedName>
</protein>
<dbReference type="EMBL" id="JAAAPX010000003">
    <property type="protein sequence ID" value="KAF4245030.1"/>
    <property type="molecule type" value="Genomic_DNA"/>
</dbReference>
<organism evidence="7 8">
    <name type="scientific">Aspergillus fumigatiaffinis</name>
    <dbReference type="NCBI Taxonomy" id="340414"/>
    <lineage>
        <taxon>Eukaryota</taxon>
        <taxon>Fungi</taxon>
        <taxon>Dikarya</taxon>
        <taxon>Ascomycota</taxon>
        <taxon>Pezizomycotina</taxon>
        <taxon>Eurotiomycetes</taxon>
        <taxon>Eurotiomycetidae</taxon>
        <taxon>Eurotiales</taxon>
        <taxon>Aspergillaceae</taxon>
        <taxon>Aspergillus</taxon>
        <taxon>Aspergillus subgen. Fumigati</taxon>
    </lineage>
</organism>
<keyword evidence="4" id="KW-0443">Lipid metabolism</keyword>
<proteinExistence type="predicted"/>
<evidence type="ECO:0000256" key="5">
    <source>
        <dbReference type="PROSITE-ProRule" id="PRU00175"/>
    </source>
</evidence>
<keyword evidence="2 5" id="KW-0863">Zinc-finger</keyword>
<dbReference type="PROSITE" id="PS00518">
    <property type="entry name" value="ZF_RING_1"/>
    <property type="match status" value="1"/>
</dbReference>
<dbReference type="GO" id="GO:0046486">
    <property type="term" value="P:glycerolipid metabolic process"/>
    <property type="evidence" value="ECO:0007669"/>
    <property type="project" value="UniProtKB-ARBA"/>
</dbReference>
<reference evidence="7" key="2">
    <citation type="submission" date="2020-04" db="EMBL/GenBank/DDBJ databases">
        <authorList>
            <person name="Santos R.A.C."/>
            <person name="Steenwyk J.L."/>
            <person name="Rivero-Menendez O."/>
            <person name="Mead M.E."/>
            <person name="Silva L.P."/>
            <person name="Bastos R.W."/>
            <person name="Alastruey-Izquierdo A."/>
            <person name="Goldman G.H."/>
            <person name="Rokas A."/>
        </authorList>
    </citation>
    <scope>NUCLEOTIDE SEQUENCE</scope>
    <source>
        <strain evidence="7">CNM-CM6805</strain>
    </source>
</reference>
<evidence type="ECO:0000313" key="8">
    <source>
        <dbReference type="Proteomes" id="UP000653565"/>
    </source>
</evidence>
<evidence type="ECO:0000259" key="6">
    <source>
        <dbReference type="PROSITE" id="PS50089"/>
    </source>
</evidence>
<dbReference type="AlphaFoldDB" id="A0A8H4MEQ9"/>
<dbReference type="InterPro" id="IPR017907">
    <property type="entry name" value="Znf_RING_CS"/>
</dbReference>
<keyword evidence="3" id="KW-0862">Zinc</keyword>
<dbReference type="GO" id="GO:0047499">
    <property type="term" value="F:calcium-independent phospholipase A2 activity"/>
    <property type="evidence" value="ECO:0007669"/>
    <property type="project" value="TreeGrafter"/>
</dbReference>
<accession>A0A8H4MEQ9</accession>
<dbReference type="SUPFAM" id="SSF52151">
    <property type="entry name" value="FabD/lysophospholipase-like"/>
    <property type="match status" value="1"/>
</dbReference>
<dbReference type="PANTHER" id="PTHR24185">
    <property type="entry name" value="CALCIUM-INDEPENDENT PHOSPHOLIPASE A2-GAMMA"/>
    <property type="match status" value="1"/>
</dbReference>
<dbReference type="InterPro" id="IPR016035">
    <property type="entry name" value="Acyl_Trfase/lysoPLipase"/>
</dbReference>
<feature type="domain" description="RING-type" evidence="6">
    <location>
        <begin position="436"/>
        <end position="481"/>
    </location>
</feature>
<name>A0A8H4MEQ9_9EURO</name>
<dbReference type="GO" id="GO:0008270">
    <property type="term" value="F:zinc ion binding"/>
    <property type="evidence" value="ECO:0007669"/>
    <property type="project" value="UniProtKB-KW"/>
</dbReference>
<dbReference type="PANTHER" id="PTHR24185:SF8">
    <property type="entry name" value="PNPLA DOMAIN-CONTAINING PROTEIN"/>
    <property type="match status" value="1"/>
</dbReference>